<evidence type="ECO:0000313" key="3">
    <source>
        <dbReference type="Proteomes" id="UP001139193"/>
    </source>
</evidence>
<dbReference type="InterPro" id="IPR000639">
    <property type="entry name" value="Epox_hydrolase-like"/>
</dbReference>
<proteinExistence type="predicted"/>
<dbReference type="PANTHER" id="PTHR43194:SF2">
    <property type="entry name" value="PEROXISOMAL MEMBRANE PROTEIN LPX1"/>
    <property type="match status" value="1"/>
</dbReference>
<comment type="caution">
    <text evidence="2">The sequence shown here is derived from an EMBL/GenBank/DDBJ whole genome shotgun (WGS) entry which is preliminary data.</text>
</comment>
<sequence length="287" mass="32056">MFDNFVRKQLNTGEATINLVQGGTGYPLLLLHGYPQTHCCWHKVAPMLAEHFTVVCTDLRGCGDSSKPASNSTHAAYSKRAMAQDQVEVMKQLGFDSFAVVGHDRGARVAHRLALDYPDKVSKLVLLDIIPTSTAFENVDKEIATNAFNWFFSIQEDELPERLIGAEPIFYLNWCLDHWAGSKNALEPAARSEYERCFDTAAIRATCEEFRAAASIDLAHDQADHQRKISCPVLVLWSAKSMWASFDILNVWQAKANDVQGVAFDCGHFLPEEDAARTTSELIRFLS</sequence>
<gene>
    <name evidence="2" type="ORF">MON38_07050</name>
</gene>
<dbReference type="InterPro" id="IPR050228">
    <property type="entry name" value="Carboxylesterase_BioH"/>
</dbReference>
<accession>A0A9X1VFK0</accession>
<dbReference type="AlphaFoldDB" id="A0A9X1VFK0"/>
<dbReference type="InterPro" id="IPR029058">
    <property type="entry name" value="AB_hydrolase_fold"/>
</dbReference>
<feature type="domain" description="AB hydrolase-1" evidence="1">
    <location>
        <begin position="26"/>
        <end position="274"/>
    </location>
</feature>
<dbReference type="InterPro" id="IPR000073">
    <property type="entry name" value="AB_hydrolase_1"/>
</dbReference>
<dbReference type="PRINTS" id="PR00412">
    <property type="entry name" value="EPOXHYDRLASE"/>
</dbReference>
<reference evidence="2" key="1">
    <citation type="submission" date="2022-03" db="EMBL/GenBank/DDBJ databases">
        <title>Bacterial whole genome sequence for Hymenobacter sp. DH14.</title>
        <authorList>
            <person name="Le V."/>
        </authorList>
    </citation>
    <scope>NUCLEOTIDE SEQUENCE</scope>
    <source>
        <strain evidence="2">DH14</strain>
    </source>
</reference>
<organism evidence="2 3">
    <name type="scientific">Hymenobacter cyanobacteriorum</name>
    <dbReference type="NCBI Taxonomy" id="2926463"/>
    <lineage>
        <taxon>Bacteria</taxon>
        <taxon>Pseudomonadati</taxon>
        <taxon>Bacteroidota</taxon>
        <taxon>Cytophagia</taxon>
        <taxon>Cytophagales</taxon>
        <taxon>Hymenobacteraceae</taxon>
        <taxon>Hymenobacter</taxon>
    </lineage>
</organism>
<keyword evidence="2" id="KW-0378">Hydrolase</keyword>
<keyword evidence="3" id="KW-1185">Reference proteome</keyword>
<dbReference type="SUPFAM" id="SSF53474">
    <property type="entry name" value="alpha/beta-Hydrolases"/>
    <property type="match status" value="1"/>
</dbReference>
<dbReference type="PANTHER" id="PTHR43194">
    <property type="entry name" value="HYDROLASE ALPHA/BETA FOLD FAMILY"/>
    <property type="match status" value="1"/>
</dbReference>
<dbReference type="GO" id="GO:0016787">
    <property type="term" value="F:hydrolase activity"/>
    <property type="evidence" value="ECO:0007669"/>
    <property type="project" value="UniProtKB-KW"/>
</dbReference>
<dbReference type="Proteomes" id="UP001139193">
    <property type="component" value="Unassembled WGS sequence"/>
</dbReference>
<name>A0A9X1VFK0_9BACT</name>
<dbReference type="RefSeq" id="WP_241935454.1">
    <property type="nucleotide sequence ID" value="NZ_JALBGC010000002.1"/>
</dbReference>
<protein>
    <submittedName>
        <fullName evidence="2">Alpha/beta hydrolase</fullName>
    </submittedName>
</protein>
<evidence type="ECO:0000259" key="1">
    <source>
        <dbReference type="Pfam" id="PF00561"/>
    </source>
</evidence>
<dbReference type="Gene3D" id="3.40.50.1820">
    <property type="entry name" value="alpha/beta hydrolase"/>
    <property type="match status" value="1"/>
</dbReference>
<dbReference type="EMBL" id="JALBGC010000002">
    <property type="protein sequence ID" value="MCI1187173.1"/>
    <property type="molecule type" value="Genomic_DNA"/>
</dbReference>
<dbReference type="PRINTS" id="PR00111">
    <property type="entry name" value="ABHYDROLASE"/>
</dbReference>
<dbReference type="Pfam" id="PF00561">
    <property type="entry name" value="Abhydrolase_1"/>
    <property type="match status" value="1"/>
</dbReference>
<evidence type="ECO:0000313" key="2">
    <source>
        <dbReference type="EMBL" id="MCI1187173.1"/>
    </source>
</evidence>